<comment type="subcellular location">
    <subcellularLocation>
        <location evidence="2 12">Cell membrane</location>
        <topology evidence="2 12">Lipid-anchor</topology>
    </subcellularLocation>
</comment>
<reference evidence="14 15" key="1">
    <citation type="submission" date="2013-02" db="EMBL/GenBank/DDBJ databases">
        <title>The Genome Sequence of Enterococcus pallens BAA-351.</title>
        <authorList>
            <consortium name="The Broad Institute Genome Sequencing Platform"/>
            <consortium name="The Broad Institute Genome Sequencing Center for Infectious Disease"/>
            <person name="Earl A.M."/>
            <person name="Gilmore M.S."/>
            <person name="Lebreton F."/>
            <person name="Walker B."/>
            <person name="Young S.K."/>
            <person name="Zeng Q."/>
            <person name="Gargeya S."/>
            <person name="Fitzgerald M."/>
            <person name="Haas B."/>
            <person name="Abouelleil A."/>
            <person name="Alvarado L."/>
            <person name="Arachchi H.M."/>
            <person name="Berlin A.M."/>
            <person name="Chapman S.B."/>
            <person name="Dewar J."/>
            <person name="Goldberg J."/>
            <person name="Griggs A."/>
            <person name="Gujja S."/>
            <person name="Hansen M."/>
            <person name="Howarth C."/>
            <person name="Imamovic A."/>
            <person name="Larimer J."/>
            <person name="McCowan C."/>
            <person name="Murphy C."/>
            <person name="Neiman D."/>
            <person name="Pearson M."/>
            <person name="Priest M."/>
            <person name="Roberts A."/>
            <person name="Saif S."/>
            <person name="Shea T."/>
            <person name="Sisk P."/>
            <person name="Sykes S."/>
            <person name="Wortman J."/>
            <person name="Nusbaum C."/>
            <person name="Birren B."/>
        </authorList>
    </citation>
    <scope>NUCLEOTIDE SEQUENCE [LARGE SCALE GENOMIC DNA]</scope>
    <source>
        <strain evidence="14 15">ATCC BAA-351</strain>
    </source>
</reference>
<dbReference type="Gene3D" id="3.40.190.10">
    <property type="entry name" value="Periplasmic binding protein-like II"/>
    <property type="match status" value="2"/>
</dbReference>
<feature type="chain" id="PRO_5039763222" description="Phosphate-binding protein" evidence="12">
    <location>
        <begin position="17"/>
        <end position="293"/>
    </location>
</feature>
<evidence type="ECO:0000256" key="7">
    <source>
        <dbReference type="ARBA" id="ARBA00022592"/>
    </source>
</evidence>
<gene>
    <name evidence="14" type="ORF">UAU_00942</name>
</gene>
<dbReference type="GO" id="GO:0042301">
    <property type="term" value="F:phosphate ion binding"/>
    <property type="evidence" value="ECO:0007669"/>
    <property type="project" value="UniProtKB-UniRule"/>
</dbReference>
<dbReference type="CDD" id="cd13653">
    <property type="entry name" value="PBP2_phosphate_like_1"/>
    <property type="match status" value="1"/>
</dbReference>
<comment type="similarity">
    <text evidence="3 12">Belongs to the PstS family.</text>
</comment>
<keyword evidence="5 12" id="KW-0813">Transport</keyword>
<dbReference type="PROSITE" id="PS51257">
    <property type="entry name" value="PROKAR_LIPOPROTEIN"/>
    <property type="match status" value="1"/>
</dbReference>
<evidence type="ECO:0000256" key="5">
    <source>
        <dbReference type="ARBA" id="ARBA00022448"/>
    </source>
</evidence>
<sequence>MKKLLAALFVSSILLAGCGSGGNTSESSGSSSNTSNGAKITAVGSTALQPLVDAAQESFTQENPTVQISVQGGGSGTGLSQVSEGAVEIGNSDVFAEEKDGIDAEKLVDHRVAVVGFAPVVNKDVGVEDITKQQLVDIFTGKITNWKDVGGKDQEIAVVNRASGSGTRATFEKWGLDGAEPIQSQEQDSSGTVKKIVADTPGAISYLALSYLDDSLQALKLDGVEANEKTIANNDWPIWSYEHMYTNGEPEGELAKFLEYMTSEEIQSGPVKELGYLPITSMKIERDVDGNVK</sequence>
<keyword evidence="7 12" id="KW-0592">Phosphate transport</keyword>
<dbReference type="Proteomes" id="UP000013782">
    <property type="component" value="Unassembled WGS sequence"/>
</dbReference>
<dbReference type="GO" id="GO:0005886">
    <property type="term" value="C:plasma membrane"/>
    <property type="evidence" value="ECO:0007669"/>
    <property type="project" value="UniProtKB-SubCell"/>
</dbReference>
<dbReference type="eggNOG" id="COG0226">
    <property type="taxonomic scope" value="Bacteria"/>
</dbReference>
<evidence type="ECO:0000256" key="12">
    <source>
        <dbReference type="RuleBase" id="RU367119"/>
    </source>
</evidence>
<dbReference type="HOGENOM" id="CLU_026228_5_0_9"/>
<dbReference type="PANTHER" id="PTHR30570:SF4">
    <property type="entry name" value="PHOSPHATE-BINDING PROTEIN PSTS 1"/>
    <property type="match status" value="1"/>
</dbReference>
<feature type="signal peptide" evidence="12">
    <location>
        <begin position="1"/>
        <end position="16"/>
    </location>
</feature>
<dbReference type="PANTHER" id="PTHR30570">
    <property type="entry name" value="PERIPLASMIC PHOSPHATE BINDING COMPONENT OF PHOSPHATE ABC TRANSPORTER"/>
    <property type="match status" value="1"/>
</dbReference>
<evidence type="ECO:0000256" key="6">
    <source>
        <dbReference type="ARBA" id="ARBA00022475"/>
    </source>
</evidence>
<evidence type="ECO:0000256" key="3">
    <source>
        <dbReference type="ARBA" id="ARBA00008725"/>
    </source>
</evidence>
<dbReference type="AlphaFoldDB" id="R2QI60"/>
<organism evidence="14 15">
    <name type="scientific">Enterococcus pallens ATCC BAA-351</name>
    <dbReference type="NCBI Taxonomy" id="1158607"/>
    <lineage>
        <taxon>Bacteria</taxon>
        <taxon>Bacillati</taxon>
        <taxon>Bacillota</taxon>
        <taxon>Bacilli</taxon>
        <taxon>Lactobacillales</taxon>
        <taxon>Enterococcaceae</taxon>
        <taxon>Enterococcus</taxon>
    </lineage>
</organism>
<feature type="domain" description="PBP" evidence="13">
    <location>
        <begin position="33"/>
        <end position="265"/>
    </location>
</feature>
<keyword evidence="11 12" id="KW-0449">Lipoprotein</keyword>
<dbReference type="FunFam" id="3.40.190.10:FF:000107">
    <property type="entry name" value="Phosphate ABC transporter, phosphate-binding protein"/>
    <property type="match status" value="1"/>
</dbReference>
<dbReference type="EMBL" id="AJAQ01000008">
    <property type="protein sequence ID" value="EOH96292.1"/>
    <property type="molecule type" value="Genomic_DNA"/>
</dbReference>
<dbReference type="STRING" id="160454.RV10_GL004013"/>
<evidence type="ECO:0000256" key="4">
    <source>
        <dbReference type="ARBA" id="ARBA00011529"/>
    </source>
</evidence>
<dbReference type="InterPro" id="IPR050811">
    <property type="entry name" value="Phosphate_ABC_transporter"/>
</dbReference>
<comment type="subunit">
    <text evidence="4 12">The complex is composed of two ATP-binding proteins (PstB), two transmembrane proteins (PstC and PstA) and a solute-binding protein (PstS).</text>
</comment>
<proteinExistence type="inferred from homology"/>
<keyword evidence="8 12" id="KW-0732">Signal</keyword>
<protein>
    <recommendedName>
        <fullName evidence="12">Phosphate-binding protein</fullName>
    </recommendedName>
</protein>
<evidence type="ECO:0000259" key="13">
    <source>
        <dbReference type="Pfam" id="PF12849"/>
    </source>
</evidence>
<accession>R2QI60</accession>
<evidence type="ECO:0000256" key="8">
    <source>
        <dbReference type="ARBA" id="ARBA00022729"/>
    </source>
</evidence>
<keyword evidence="9" id="KW-0472">Membrane</keyword>
<comment type="caution">
    <text evidence="14">The sequence shown here is derived from an EMBL/GenBank/DDBJ whole genome shotgun (WGS) entry which is preliminary data.</text>
</comment>
<evidence type="ECO:0000313" key="15">
    <source>
        <dbReference type="Proteomes" id="UP000013782"/>
    </source>
</evidence>
<dbReference type="PATRIC" id="fig|1158607.3.peg.945"/>
<dbReference type="Pfam" id="PF12849">
    <property type="entry name" value="PBP_like_2"/>
    <property type="match status" value="1"/>
</dbReference>
<comment type="function">
    <text evidence="12">Involved in the system for phosphate transport across the cytoplasmic membrane.</text>
</comment>
<dbReference type="InterPro" id="IPR011862">
    <property type="entry name" value="Phos-bd"/>
</dbReference>
<dbReference type="InterPro" id="IPR024370">
    <property type="entry name" value="PBP_domain"/>
</dbReference>
<evidence type="ECO:0000256" key="11">
    <source>
        <dbReference type="ARBA" id="ARBA00023288"/>
    </source>
</evidence>
<evidence type="ECO:0000256" key="2">
    <source>
        <dbReference type="ARBA" id="ARBA00004193"/>
    </source>
</evidence>
<dbReference type="GO" id="GO:0006817">
    <property type="term" value="P:phosphate ion transport"/>
    <property type="evidence" value="ECO:0007669"/>
    <property type="project" value="UniProtKB-UniRule"/>
</dbReference>
<dbReference type="NCBIfam" id="TIGR02136">
    <property type="entry name" value="ptsS_2"/>
    <property type="match status" value="1"/>
</dbReference>
<dbReference type="SUPFAM" id="SSF53850">
    <property type="entry name" value="Periplasmic binding protein-like II"/>
    <property type="match status" value="1"/>
</dbReference>
<dbReference type="RefSeq" id="WP_010755997.1">
    <property type="nucleotide sequence ID" value="NZ_ASWD01000007.1"/>
</dbReference>
<comment type="function">
    <text evidence="1">Part of the ABC transporter complex PstSACB involved in phosphate import.</text>
</comment>
<evidence type="ECO:0000256" key="10">
    <source>
        <dbReference type="ARBA" id="ARBA00023139"/>
    </source>
</evidence>
<evidence type="ECO:0000256" key="9">
    <source>
        <dbReference type="ARBA" id="ARBA00023136"/>
    </source>
</evidence>
<evidence type="ECO:0000256" key="1">
    <source>
        <dbReference type="ARBA" id="ARBA00002841"/>
    </source>
</evidence>
<keyword evidence="6 12" id="KW-1003">Cell membrane</keyword>
<keyword evidence="15" id="KW-1185">Reference proteome</keyword>
<evidence type="ECO:0000313" key="14">
    <source>
        <dbReference type="EMBL" id="EOH96292.1"/>
    </source>
</evidence>
<name>R2QI60_9ENTE</name>
<dbReference type="OrthoDB" id="9790048at2"/>
<keyword evidence="10 12" id="KW-0564">Palmitate</keyword>